<evidence type="ECO:0000256" key="5">
    <source>
        <dbReference type="ARBA" id="ARBA00023315"/>
    </source>
</evidence>
<dbReference type="CDD" id="cd04301">
    <property type="entry name" value="NAT_SF"/>
    <property type="match status" value="1"/>
</dbReference>
<dbReference type="FunFam" id="3.40.630.30:FF:000105">
    <property type="entry name" value="Glucosamine 6-phosphate N-acetyltransferase"/>
    <property type="match status" value="1"/>
</dbReference>
<keyword evidence="4" id="KW-0808">Transferase</keyword>
<dbReference type="Gene3D" id="3.40.630.30">
    <property type="match status" value="1"/>
</dbReference>
<dbReference type="AlphaFoldDB" id="A0A6C0ACU9"/>
<sequence length="143" mass="16555">MSLQIRELCQIDYKKNYLEILKTLSDINPEKITQEDFSNFISGLPFNHKIYVVEKNNEIIGSGTLIIEDKLIHDISKVGHIEDIVIDKNCRGQNIGKTLMTYLIETAKSMGCYKVTLYCNEMNTEFYSKCGLVKKEMQMVKYL</sequence>
<organism evidence="10">
    <name type="scientific">viral metagenome</name>
    <dbReference type="NCBI Taxonomy" id="1070528"/>
    <lineage>
        <taxon>unclassified sequences</taxon>
        <taxon>metagenomes</taxon>
        <taxon>organismal metagenomes</taxon>
    </lineage>
</organism>
<dbReference type="EC" id="2.3.1.4" evidence="3"/>
<comment type="similarity">
    <text evidence="2">Belongs to the acetyltransferase family. GNA1 subfamily.</text>
</comment>
<comment type="pathway">
    <text evidence="1">Nucleotide-sugar biosynthesis; UDP-N-acetyl-alpha-D-glucosamine biosynthesis; N-acetyl-alpha-D-glucosamine 1-phosphate from alpha-D-glucosamine 6-phosphate (route I): step 1/2.</text>
</comment>
<accession>A0A6C0ACU9</accession>
<evidence type="ECO:0000256" key="2">
    <source>
        <dbReference type="ARBA" id="ARBA00006048"/>
    </source>
</evidence>
<feature type="domain" description="N-acetyltransferase" evidence="9">
    <location>
        <begin position="3"/>
        <end position="143"/>
    </location>
</feature>
<dbReference type="InterPro" id="IPR039143">
    <property type="entry name" value="GNPNAT1-like"/>
</dbReference>
<evidence type="ECO:0000256" key="4">
    <source>
        <dbReference type="ARBA" id="ARBA00022679"/>
    </source>
</evidence>
<evidence type="ECO:0000256" key="6">
    <source>
        <dbReference type="ARBA" id="ARBA00030011"/>
    </source>
</evidence>
<evidence type="ECO:0000256" key="7">
    <source>
        <dbReference type="ARBA" id="ARBA00030832"/>
    </source>
</evidence>
<dbReference type="InterPro" id="IPR000182">
    <property type="entry name" value="GNAT_dom"/>
</dbReference>
<evidence type="ECO:0000256" key="8">
    <source>
        <dbReference type="ARBA" id="ARBA00048964"/>
    </source>
</evidence>
<dbReference type="SUPFAM" id="SSF55729">
    <property type="entry name" value="Acyl-CoA N-acyltransferases (Nat)"/>
    <property type="match status" value="1"/>
</dbReference>
<dbReference type="EMBL" id="MN740544">
    <property type="protein sequence ID" value="QHS77263.1"/>
    <property type="molecule type" value="Genomic_DNA"/>
</dbReference>
<keyword evidence="5" id="KW-0012">Acyltransferase</keyword>
<dbReference type="Pfam" id="PF00583">
    <property type="entry name" value="Acetyltransf_1"/>
    <property type="match status" value="1"/>
</dbReference>
<dbReference type="InterPro" id="IPR016181">
    <property type="entry name" value="Acyl_CoA_acyltransferase"/>
</dbReference>
<evidence type="ECO:0000313" key="10">
    <source>
        <dbReference type="EMBL" id="QHS77263.1"/>
    </source>
</evidence>
<evidence type="ECO:0000256" key="3">
    <source>
        <dbReference type="ARBA" id="ARBA00012703"/>
    </source>
</evidence>
<protein>
    <recommendedName>
        <fullName evidence="3">glucosamine-phosphate N-acetyltransferase</fullName>
        <ecNumber evidence="3">2.3.1.4</ecNumber>
    </recommendedName>
    <alternativeName>
        <fullName evidence="6">Phosphoglucosamine acetylase</fullName>
    </alternativeName>
    <alternativeName>
        <fullName evidence="7">Phosphoglucosamine transacetylase</fullName>
    </alternativeName>
</protein>
<evidence type="ECO:0000256" key="1">
    <source>
        <dbReference type="ARBA" id="ARBA00004832"/>
    </source>
</evidence>
<dbReference type="PROSITE" id="PS51186">
    <property type="entry name" value="GNAT"/>
    <property type="match status" value="1"/>
</dbReference>
<comment type="catalytic activity">
    <reaction evidence="8">
        <text>D-glucosamine 6-phosphate + acetyl-CoA = N-acetyl-D-glucosamine 6-phosphate + CoA + H(+)</text>
        <dbReference type="Rhea" id="RHEA:10292"/>
        <dbReference type="ChEBI" id="CHEBI:15378"/>
        <dbReference type="ChEBI" id="CHEBI:57287"/>
        <dbReference type="ChEBI" id="CHEBI:57288"/>
        <dbReference type="ChEBI" id="CHEBI:57513"/>
        <dbReference type="ChEBI" id="CHEBI:58725"/>
        <dbReference type="EC" id="2.3.1.4"/>
    </reaction>
</comment>
<reference evidence="10" key="1">
    <citation type="journal article" date="2020" name="Nature">
        <title>Giant virus diversity and host interactions through global metagenomics.</title>
        <authorList>
            <person name="Schulz F."/>
            <person name="Roux S."/>
            <person name="Paez-Espino D."/>
            <person name="Jungbluth S."/>
            <person name="Walsh D.A."/>
            <person name="Denef V.J."/>
            <person name="McMahon K.D."/>
            <person name="Konstantinidis K.T."/>
            <person name="Eloe-Fadrosh E.A."/>
            <person name="Kyrpides N.C."/>
            <person name="Woyke T."/>
        </authorList>
    </citation>
    <scope>NUCLEOTIDE SEQUENCE</scope>
    <source>
        <strain evidence="10">GVMAG-S-1004661-13</strain>
    </source>
</reference>
<dbReference type="PANTHER" id="PTHR13355:SF11">
    <property type="entry name" value="GLUCOSAMINE 6-PHOSPHATE N-ACETYLTRANSFERASE"/>
    <property type="match status" value="1"/>
</dbReference>
<dbReference type="PANTHER" id="PTHR13355">
    <property type="entry name" value="GLUCOSAMINE 6-PHOSPHATE N-ACETYLTRANSFERASE"/>
    <property type="match status" value="1"/>
</dbReference>
<proteinExistence type="inferred from homology"/>
<evidence type="ECO:0000259" key="9">
    <source>
        <dbReference type="PROSITE" id="PS51186"/>
    </source>
</evidence>
<dbReference type="GO" id="GO:0004343">
    <property type="term" value="F:glucosamine 6-phosphate N-acetyltransferase activity"/>
    <property type="evidence" value="ECO:0007669"/>
    <property type="project" value="UniProtKB-EC"/>
</dbReference>
<name>A0A6C0ACU9_9ZZZZ</name>